<dbReference type="InterPro" id="IPR012851">
    <property type="entry name" value="Spore_coat_CotF-like"/>
</dbReference>
<dbReference type="InterPro" id="IPR012347">
    <property type="entry name" value="Ferritin-like"/>
</dbReference>
<sequence>MEQQIYTDKEVLGDALATEKASTNLYNTFANECVHPEVRSTMLHMLEEEHSIQDDVFKLMHEKGFYPTPEADDNKVNQTIQKFSCGVNLK</sequence>
<dbReference type="OrthoDB" id="1685263at2"/>
<keyword evidence="2" id="KW-1185">Reference proteome</keyword>
<protein>
    <submittedName>
        <fullName evidence="1">Coat F domain-containing protein</fullName>
    </submittedName>
</protein>
<accession>A0A1I0RVI0</accession>
<dbReference type="Pfam" id="PF07875">
    <property type="entry name" value="Coat_F"/>
    <property type="match status" value="1"/>
</dbReference>
<dbReference type="Proteomes" id="UP000199701">
    <property type="component" value="Unassembled WGS sequence"/>
</dbReference>
<dbReference type="STRING" id="99656.SAMN05421659_12536"/>
<dbReference type="Gene3D" id="1.20.1260.10">
    <property type="match status" value="1"/>
</dbReference>
<organism evidence="1 2">
    <name type="scientific">[Clostridium] fimetarium</name>
    <dbReference type="NCBI Taxonomy" id="99656"/>
    <lineage>
        <taxon>Bacteria</taxon>
        <taxon>Bacillati</taxon>
        <taxon>Bacillota</taxon>
        <taxon>Clostridia</taxon>
        <taxon>Lachnospirales</taxon>
        <taxon>Lachnospiraceae</taxon>
    </lineage>
</organism>
<dbReference type="RefSeq" id="WP_092458026.1">
    <property type="nucleotide sequence ID" value="NZ_FOJI01000025.1"/>
</dbReference>
<evidence type="ECO:0000313" key="1">
    <source>
        <dbReference type="EMBL" id="SEW45424.1"/>
    </source>
</evidence>
<dbReference type="EMBL" id="FOJI01000025">
    <property type="protein sequence ID" value="SEW45424.1"/>
    <property type="molecule type" value="Genomic_DNA"/>
</dbReference>
<reference evidence="1 2" key="1">
    <citation type="submission" date="2016-10" db="EMBL/GenBank/DDBJ databases">
        <authorList>
            <person name="de Groot N.N."/>
        </authorList>
    </citation>
    <scope>NUCLEOTIDE SEQUENCE [LARGE SCALE GENOMIC DNA]</scope>
    <source>
        <strain evidence="1 2">DSM 9179</strain>
    </source>
</reference>
<dbReference type="AlphaFoldDB" id="A0A1I0RVI0"/>
<dbReference type="InterPro" id="IPR009078">
    <property type="entry name" value="Ferritin-like_SF"/>
</dbReference>
<dbReference type="SUPFAM" id="SSF47240">
    <property type="entry name" value="Ferritin-like"/>
    <property type="match status" value="1"/>
</dbReference>
<proteinExistence type="predicted"/>
<gene>
    <name evidence="1" type="ORF">SAMN05421659_12536</name>
</gene>
<name>A0A1I0RVI0_9FIRM</name>
<evidence type="ECO:0000313" key="2">
    <source>
        <dbReference type="Proteomes" id="UP000199701"/>
    </source>
</evidence>